<evidence type="ECO:0000313" key="5">
    <source>
        <dbReference type="EMBL" id="KWW21269.1"/>
    </source>
</evidence>
<proteinExistence type="predicted"/>
<dbReference type="PANTHER" id="PTHR43280:SF28">
    <property type="entry name" value="HTH-TYPE TRANSCRIPTIONAL ACTIVATOR RHAS"/>
    <property type="match status" value="1"/>
</dbReference>
<keyword evidence="1" id="KW-0805">Transcription regulation</keyword>
<keyword evidence="2" id="KW-0238">DNA-binding</keyword>
<comment type="caution">
    <text evidence="5">The sequence shown here is derived from an EMBL/GenBank/DDBJ whole genome shotgun (WGS) entry which is preliminary data.</text>
</comment>
<reference evidence="5 6" key="1">
    <citation type="submission" date="2015-11" db="EMBL/GenBank/DDBJ databases">
        <title>Genome Sequence of Bacillus simplex strain VanAntwerpen2.</title>
        <authorList>
            <person name="Couger M.B."/>
        </authorList>
    </citation>
    <scope>NUCLEOTIDE SEQUENCE [LARGE SCALE GENOMIC DNA]</scope>
    <source>
        <strain evidence="5 6">VanAntwerpen02</strain>
    </source>
</reference>
<dbReference type="EMBL" id="LNNH01000012">
    <property type="protein sequence ID" value="KWW21269.1"/>
    <property type="molecule type" value="Genomic_DNA"/>
</dbReference>
<dbReference type="PROSITE" id="PS01124">
    <property type="entry name" value="HTH_ARAC_FAMILY_2"/>
    <property type="match status" value="1"/>
</dbReference>
<dbReference type="CDD" id="cd02208">
    <property type="entry name" value="cupin_RmlC-like"/>
    <property type="match status" value="1"/>
</dbReference>
<dbReference type="InterPro" id="IPR011051">
    <property type="entry name" value="RmlC_Cupin_sf"/>
</dbReference>
<dbReference type="AlphaFoldDB" id="A0A120GQG1"/>
<keyword evidence="3" id="KW-0804">Transcription</keyword>
<feature type="domain" description="HTH araC/xylS-type" evidence="4">
    <location>
        <begin position="186"/>
        <end position="284"/>
    </location>
</feature>
<evidence type="ECO:0000313" key="6">
    <source>
        <dbReference type="Proteomes" id="UP000064189"/>
    </source>
</evidence>
<evidence type="ECO:0000259" key="4">
    <source>
        <dbReference type="PROSITE" id="PS01124"/>
    </source>
</evidence>
<protein>
    <submittedName>
        <fullName evidence="5">AraC family transcriptional regulator</fullName>
    </submittedName>
</protein>
<dbReference type="Pfam" id="PF07883">
    <property type="entry name" value="Cupin_2"/>
    <property type="match status" value="1"/>
</dbReference>
<dbReference type="GO" id="GO:0003700">
    <property type="term" value="F:DNA-binding transcription factor activity"/>
    <property type="evidence" value="ECO:0007669"/>
    <property type="project" value="InterPro"/>
</dbReference>
<evidence type="ECO:0000256" key="2">
    <source>
        <dbReference type="ARBA" id="ARBA00023125"/>
    </source>
</evidence>
<dbReference type="Proteomes" id="UP000064189">
    <property type="component" value="Unassembled WGS sequence"/>
</dbReference>
<name>A0A120GQG1_9BACI</name>
<dbReference type="Pfam" id="PF12833">
    <property type="entry name" value="HTH_18"/>
    <property type="match status" value="1"/>
</dbReference>
<dbReference type="InterPro" id="IPR018060">
    <property type="entry name" value="HTH_AraC"/>
</dbReference>
<dbReference type="InterPro" id="IPR013096">
    <property type="entry name" value="Cupin_2"/>
</dbReference>
<organism evidence="5 6">
    <name type="scientific">Peribacillus simplex</name>
    <dbReference type="NCBI Taxonomy" id="1478"/>
    <lineage>
        <taxon>Bacteria</taxon>
        <taxon>Bacillati</taxon>
        <taxon>Bacillota</taxon>
        <taxon>Bacilli</taxon>
        <taxon>Bacillales</taxon>
        <taxon>Bacillaceae</taxon>
        <taxon>Peribacillus</taxon>
    </lineage>
</organism>
<dbReference type="PANTHER" id="PTHR43280">
    <property type="entry name" value="ARAC-FAMILY TRANSCRIPTIONAL REGULATOR"/>
    <property type="match status" value="1"/>
</dbReference>
<dbReference type="InterPro" id="IPR014710">
    <property type="entry name" value="RmlC-like_jellyroll"/>
</dbReference>
<dbReference type="SUPFAM" id="SSF46689">
    <property type="entry name" value="Homeodomain-like"/>
    <property type="match status" value="2"/>
</dbReference>
<sequence length="292" mass="34136">MKKSALKENSAHGTASFPLHIYSKVRERDYHVGYHWHEELEFIFVEEGVIEVTVNSDMVEVVKGQFIFINSGDLHQITSTGPSIHHAIVFHPQILNFDYPDTSQNSIITPITKGYLRFPSSTQIDGPLTKYIVDKLIAIIKTNHIAMELSALSIKIMLLEIILALFERKLFWELQTNVKEKQENIKKVITYIQDHYDKKILLEDLASLLNMNKNYFSKYFHQAIGKTPITYINEYRCEKAAELLKSSDLKVLDISFMVGFENFSYFIRRFKEHKRYSPIQYRKKFNMRGISN</sequence>
<gene>
    <name evidence="5" type="ORF">AS888_16885</name>
</gene>
<keyword evidence="6" id="KW-1185">Reference proteome</keyword>
<dbReference type="Gene3D" id="1.10.10.60">
    <property type="entry name" value="Homeodomain-like"/>
    <property type="match status" value="2"/>
</dbReference>
<dbReference type="SMART" id="SM00342">
    <property type="entry name" value="HTH_ARAC"/>
    <property type="match status" value="1"/>
</dbReference>
<dbReference type="RefSeq" id="WP_061141620.1">
    <property type="nucleotide sequence ID" value="NZ_LNNH01000012.1"/>
</dbReference>
<dbReference type="InterPro" id="IPR009057">
    <property type="entry name" value="Homeodomain-like_sf"/>
</dbReference>
<evidence type="ECO:0000256" key="1">
    <source>
        <dbReference type="ARBA" id="ARBA00023015"/>
    </source>
</evidence>
<accession>A0A120GQG1</accession>
<dbReference type="GO" id="GO:0043565">
    <property type="term" value="F:sequence-specific DNA binding"/>
    <property type="evidence" value="ECO:0007669"/>
    <property type="project" value="InterPro"/>
</dbReference>
<dbReference type="Gene3D" id="2.60.120.10">
    <property type="entry name" value="Jelly Rolls"/>
    <property type="match status" value="1"/>
</dbReference>
<dbReference type="SUPFAM" id="SSF51182">
    <property type="entry name" value="RmlC-like cupins"/>
    <property type="match status" value="1"/>
</dbReference>
<evidence type="ECO:0000256" key="3">
    <source>
        <dbReference type="ARBA" id="ARBA00023163"/>
    </source>
</evidence>